<dbReference type="GO" id="GO:0000287">
    <property type="term" value="F:magnesium ion binding"/>
    <property type="evidence" value="ECO:0007669"/>
    <property type="project" value="UniProtKB-UniRule"/>
</dbReference>
<evidence type="ECO:0000259" key="7">
    <source>
        <dbReference type="Pfam" id="PF01850"/>
    </source>
</evidence>
<proteinExistence type="inferred from homology"/>
<evidence type="ECO:0000256" key="5">
    <source>
        <dbReference type="ARBA" id="ARBA00022842"/>
    </source>
</evidence>
<dbReference type="GO" id="GO:0016787">
    <property type="term" value="F:hydrolase activity"/>
    <property type="evidence" value="ECO:0007669"/>
    <property type="project" value="UniProtKB-KW"/>
</dbReference>
<name>A0A917IJA2_9MICO</name>
<feature type="binding site" evidence="6">
    <location>
        <position position="99"/>
    </location>
    <ligand>
        <name>Mg(2+)</name>
        <dbReference type="ChEBI" id="CHEBI:18420"/>
    </ligand>
</feature>
<keyword evidence="5 6" id="KW-0460">Magnesium</keyword>
<evidence type="ECO:0000313" key="9">
    <source>
        <dbReference type="Proteomes" id="UP000657592"/>
    </source>
</evidence>
<sequence>MSSAGVVVDANVIIALLDARDATHEQAAAVLRTLVGRPKHVHPLTLSEVLVHPARRGGREEAALQRAALARAGFAVIDEGAPSPEDIAVARSRGLRMPDAVVLASALSLAVPLVTFDRRLASAARDGGVPLIDGAAPDDKPKRG</sequence>
<comment type="function">
    <text evidence="6">Toxic component of a toxin-antitoxin (TA) system. An RNase.</text>
</comment>
<dbReference type="InterPro" id="IPR029060">
    <property type="entry name" value="PIN-like_dom_sf"/>
</dbReference>
<dbReference type="EMBL" id="BMJY01000020">
    <property type="protein sequence ID" value="GGH50309.1"/>
    <property type="molecule type" value="Genomic_DNA"/>
</dbReference>
<comment type="cofactor">
    <cofactor evidence="6">
        <name>Mg(2+)</name>
        <dbReference type="ChEBI" id="CHEBI:18420"/>
    </cofactor>
</comment>
<evidence type="ECO:0000256" key="6">
    <source>
        <dbReference type="HAMAP-Rule" id="MF_00265"/>
    </source>
</evidence>
<dbReference type="SUPFAM" id="SSF88723">
    <property type="entry name" value="PIN domain-like"/>
    <property type="match status" value="1"/>
</dbReference>
<dbReference type="Proteomes" id="UP000657592">
    <property type="component" value="Unassembled WGS sequence"/>
</dbReference>
<dbReference type="InterPro" id="IPR022907">
    <property type="entry name" value="VapC_family"/>
</dbReference>
<keyword evidence="3 6" id="KW-0479">Metal-binding</keyword>
<accession>A0A917IJA2</accession>
<reference evidence="8" key="1">
    <citation type="journal article" date="2014" name="Int. J. Syst. Evol. Microbiol.">
        <title>Complete genome sequence of Corynebacterium casei LMG S-19264T (=DSM 44701T), isolated from a smear-ripened cheese.</title>
        <authorList>
            <consortium name="US DOE Joint Genome Institute (JGI-PGF)"/>
            <person name="Walter F."/>
            <person name="Albersmeier A."/>
            <person name="Kalinowski J."/>
            <person name="Ruckert C."/>
        </authorList>
    </citation>
    <scope>NUCLEOTIDE SEQUENCE</scope>
    <source>
        <strain evidence="8">CGMCC 1.15794</strain>
    </source>
</reference>
<dbReference type="GO" id="GO:0004540">
    <property type="term" value="F:RNA nuclease activity"/>
    <property type="evidence" value="ECO:0007669"/>
    <property type="project" value="InterPro"/>
</dbReference>
<reference evidence="8" key="2">
    <citation type="submission" date="2020-09" db="EMBL/GenBank/DDBJ databases">
        <authorList>
            <person name="Sun Q."/>
            <person name="Zhou Y."/>
        </authorList>
    </citation>
    <scope>NUCLEOTIDE SEQUENCE</scope>
    <source>
        <strain evidence="8">CGMCC 1.15794</strain>
    </source>
</reference>
<dbReference type="GO" id="GO:0090729">
    <property type="term" value="F:toxin activity"/>
    <property type="evidence" value="ECO:0007669"/>
    <property type="project" value="UniProtKB-KW"/>
</dbReference>
<evidence type="ECO:0000256" key="4">
    <source>
        <dbReference type="ARBA" id="ARBA00022801"/>
    </source>
</evidence>
<keyword evidence="1 6" id="KW-1277">Toxin-antitoxin system</keyword>
<keyword evidence="4 6" id="KW-0378">Hydrolase</keyword>
<evidence type="ECO:0000256" key="3">
    <source>
        <dbReference type="ARBA" id="ARBA00022723"/>
    </source>
</evidence>
<dbReference type="Pfam" id="PF01850">
    <property type="entry name" value="PIN"/>
    <property type="match status" value="1"/>
</dbReference>
<dbReference type="Gene3D" id="3.40.50.1010">
    <property type="entry name" value="5'-nuclease"/>
    <property type="match status" value="1"/>
</dbReference>
<comment type="caution">
    <text evidence="8">The sequence shown here is derived from an EMBL/GenBank/DDBJ whole genome shotgun (WGS) entry which is preliminary data.</text>
</comment>
<dbReference type="InterPro" id="IPR002716">
    <property type="entry name" value="PIN_dom"/>
</dbReference>
<feature type="domain" description="PIN" evidence="7">
    <location>
        <begin position="6"/>
        <end position="125"/>
    </location>
</feature>
<evidence type="ECO:0000313" key="8">
    <source>
        <dbReference type="EMBL" id="GGH50309.1"/>
    </source>
</evidence>
<gene>
    <name evidence="6" type="primary">vapC</name>
    <name evidence="8" type="ORF">GCM10010921_28980</name>
</gene>
<keyword evidence="9" id="KW-1185">Reference proteome</keyword>
<evidence type="ECO:0000256" key="1">
    <source>
        <dbReference type="ARBA" id="ARBA00022649"/>
    </source>
</evidence>
<dbReference type="AlphaFoldDB" id="A0A917IJA2"/>
<dbReference type="CDD" id="cd09873">
    <property type="entry name" value="PIN_Pae0151-like"/>
    <property type="match status" value="1"/>
</dbReference>
<keyword evidence="2 6" id="KW-0540">Nuclease</keyword>
<comment type="similarity">
    <text evidence="6">Belongs to the PINc/VapC protein family.</text>
</comment>
<protein>
    <recommendedName>
        <fullName evidence="6">Ribonuclease VapC</fullName>
        <shortName evidence="6">RNase VapC</shortName>
        <ecNumber evidence="6">3.1.-.-</ecNumber>
    </recommendedName>
    <alternativeName>
        <fullName evidence="6">Toxin VapC</fullName>
    </alternativeName>
</protein>
<dbReference type="EC" id="3.1.-.-" evidence="6"/>
<evidence type="ECO:0000256" key="2">
    <source>
        <dbReference type="ARBA" id="ARBA00022722"/>
    </source>
</evidence>
<feature type="binding site" evidence="6">
    <location>
        <position position="9"/>
    </location>
    <ligand>
        <name>Mg(2+)</name>
        <dbReference type="ChEBI" id="CHEBI:18420"/>
    </ligand>
</feature>
<keyword evidence="6" id="KW-0800">Toxin</keyword>
<dbReference type="HAMAP" id="MF_00265">
    <property type="entry name" value="VapC_Nob1"/>
    <property type="match status" value="1"/>
</dbReference>
<organism evidence="8 9">
    <name type="scientific">Microbacterium album</name>
    <dbReference type="NCBI Taxonomy" id="2053191"/>
    <lineage>
        <taxon>Bacteria</taxon>
        <taxon>Bacillati</taxon>
        <taxon>Actinomycetota</taxon>
        <taxon>Actinomycetes</taxon>
        <taxon>Micrococcales</taxon>
        <taxon>Microbacteriaceae</taxon>
        <taxon>Microbacterium</taxon>
    </lineage>
</organism>
<dbReference type="InterPro" id="IPR044153">
    <property type="entry name" value="PIN_Pae0151-like"/>
</dbReference>
<dbReference type="RefSeq" id="WP_188757109.1">
    <property type="nucleotide sequence ID" value="NZ_BMJY01000020.1"/>
</dbReference>